<feature type="compositionally biased region" description="Pro residues" evidence="1">
    <location>
        <begin position="34"/>
        <end position="44"/>
    </location>
</feature>
<feature type="region of interest" description="Disordered" evidence="1">
    <location>
        <begin position="1"/>
        <end position="74"/>
    </location>
</feature>
<accession>A0AAD7RAS3</accession>
<keyword evidence="3" id="KW-1185">Reference proteome</keyword>
<sequence>MGLAAEPGASSPPAARPRRVGGTLEGAHGRRTGPPAPTPFPRACPPTSTRRHLILRSRIREKRQRRRKTGGLTDEISSNSSALFILMQYPANKKAEEKWSNHRAGLYLMNLDSLSGLFS</sequence>
<evidence type="ECO:0000313" key="3">
    <source>
        <dbReference type="Proteomes" id="UP001221898"/>
    </source>
</evidence>
<reference evidence="2" key="1">
    <citation type="journal article" date="2023" name="Science">
        <title>Genome structures resolve the early diversification of teleost fishes.</title>
        <authorList>
            <person name="Parey E."/>
            <person name="Louis A."/>
            <person name="Montfort J."/>
            <person name="Bouchez O."/>
            <person name="Roques C."/>
            <person name="Iampietro C."/>
            <person name="Lluch J."/>
            <person name="Castinel A."/>
            <person name="Donnadieu C."/>
            <person name="Desvignes T."/>
            <person name="Floi Bucao C."/>
            <person name="Jouanno E."/>
            <person name="Wen M."/>
            <person name="Mejri S."/>
            <person name="Dirks R."/>
            <person name="Jansen H."/>
            <person name="Henkel C."/>
            <person name="Chen W.J."/>
            <person name="Zahm M."/>
            <person name="Cabau C."/>
            <person name="Klopp C."/>
            <person name="Thompson A.W."/>
            <person name="Robinson-Rechavi M."/>
            <person name="Braasch I."/>
            <person name="Lecointre G."/>
            <person name="Bobe J."/>
            <person name="Postlethwait J.H."/>
            <person name="Berthelot C."/>
            <person name="Roest Crollius H."/>
            <person name="Guiguen Y."/>
        </authorList>
    </citation>
    <scope>NUCLEOTIDE SEQUENCE</scope>
    <source>
        <strain evidence="2">NC1722</strain>
    </source>
</reference>
<protein>
    <submittedName>
        <fullName evidence="2">Uncharacterized protein</fullName>
    </submittedName>
</protein>
<name>A0AAD7RAS3_9TELE</name>
<organism evidence="2 3">
    <name type="scientific">Aldrovandia affinis</name>
    <dbReference type="NCBI Taxonomy" id="143900"/>
    <lineage>
        <taxon>Eukaryota</taxon>
        <taxon>Metazoa</taxon>
        <taxon>Chordata</taxon>
        <taxon>Craniata</taxon>
        <taxon>Vertebrata</taxon>
        <taxon>Euteleostomi</taxon>
        <taxon>Actinopterygii</taxon>
        <taxon>Neopterygii</taxon>
        <taxon>Teleostei</taxon>
        <taxon>Notacanthiformes</taxon>
        <taxon>Halosauridae</taxon>
        <taxon>Aldrovandia</taxon>
    </lineage>
</organism>
<evidence type="ECO:0000256" key="1">
    <source>
        <dbReference type="SAM" id="MobiDB-lite"/>
    </source>
</evidence>
<gene>
    <name evidence="2" type="ORF">AAFF_G00276350</name>
</gene>
<dbReference type="AlphaFoldDB" id="A0AAD7RAS3"/>
<dbReference type="Proteomes" id="UP001221898">
    <property type="component" value="Unassembled WGS sequence"/>
</dbReference>
<proteinExistence type="predicted"/>
<feature type="compositionally biased region" description="Basic residues" evidence="1">
    <location>
        <begin position="49"/>
        <end position="69"/>
    </location>
</feature>
<evidence type="ECO:0000313" key="2">
    <source>
        <dbReference type="EMBL" id="KAJ8372862.1"/>
    </source>
</evidence>
<comment type="caution">
    <text evidence="2">The sequence shown here is derived from an EMBL/GenBank/DDBJ whole genome shotgun (WGS) entry which is preliminary data.</text>
</comment>
<dbReference type="EMBL" id="JAINUG010000383">
    <property type="protein sequence ID" value="KAJ8372862.1"/>
    <property type="molecule type" value="Genomic_DNA"/>
</dbReference>